<keyword evidence="3 5" id="KW-0808">Transferase</keyword>
<comment type="pathway">
    <text evidence="5">Cofactor biosynthesis; adenosylcobalamin biosynthesis; cob(II)yrinate a,c-diamide from sirohydrochlorin (anaerobic route): step 6/10.</text>
</comment>
<gene>
    <name evidence="5" type="primary">cbiD</name>
    <name evidence="7" type="ORF">AVDCRST_MAG84-1185</name>
</gene>
<dbReference type="NCBIfam" id="TIGR00312">
    <property type="entry name" value="cbiD"/>
    <property type="match status" value="1"/>
</dbReference>
<proteinExistence type="inferred from homology"/>
<dbReference type="EMBL" id="CADCTZ010000183">
    <property type="protein sequence ID" value="CAA9318286.1"/>
    <property type="molecule type" value="Genomic_DNA"/>
</dbReference>
<protein>
    <recommendedName>
        <fullName evidence="5">Cobalt-precorrin-5B C(1)-methyltransferase</fullName>
        <ecNumber evidence="5">2.1.1.195</ecNumber>
    </recommendedName>
    <alternativeName>
        <fullName evidence="5">Cobalt-precorrin-6A synthase</fullName>
    </alternativeName>
</protein>
<dbReference type="AlphaFoldDB" id="A0A6J4KZT7"/>
<name>A0A6J4KZT7_9CYAN</name>
<comment type="function">
    <text evidence="5">Catalyzes the methylation of C-1 in cobalt-precorrin-5B to form cobalt-precorrin-6A.</text>
</comment>
<comment type="similarity">
    <text evidence="5">Belongs to the CbiD family.</text>
</comment>
<evidence type="ECO:0000256" key="4">
    <source>
        <dbReference type="ARBA" id="ARBA00022691"/>
    </source>
</evidence>
<evidence type="ECO:0000256" key="5">
    <source>
        <dbReference type="HAMAP-Rule" id="MF_00787"/>
    </source>
</evidence>
<dbReference type="EC" id="2.1.1.195" evidence="5"/>
<organism evidence="7">
    <name type="scientific">uncultured Microcoleus sp</name>
    <dbReference type="NCBI Taxonomy" id="259945"/>
    <lineage>
        <taxon>Bacteria</taxon>
        <taxon>Bacillati</taxon>
        <taxon>Cyanobacteriota</taxon>
        <taxon>Cyanophyceae</taxon>
        <taxon>Oscillatoriophycideae</taxon>
        <taxon>Oscillatoriales</taxon>
        <taxon>Microcoleaceae</taxon>
        <taxon>Microcoleus</taxon>
        <taxon>environmental samples</taxon>
    </lineage>
</organism>
<dbReference type="Pfam" id="PF01888">
    <property type="entry name" value="CbiD"/>
    <property type="match status" value="1"/>
</dbReference>
<dbReference type="PANTHER" id="PTHR35863">
    <property type="entry name" value="COBALT-PRECORRIN-5B C(1)-METHYLTRANSFERASE"/>
    <property type="match status" value="1"/>
</dbReference>
<keyword evidence="4 5" id="KW-0949">S-adenosyl-L-methionine</keyword>
<evidence type="ECO:0000313" key="7">
    <source>
        <dbReference type="EMBL" id="CAA9318286.1"/>
    </source>
</evidence>
<dbReference type="Gene3D" id="3.30.2110.10">
    <property type="entry name" value="CbiD-like"/>
    <property type="match status" value="1"/>
</dbReference>
<dbReference type="HAMAP" id="MF_00787">
    <property type="entry name" value="CbiD"/>
    <property type="match status" value="1"/>
</dbReference>
<feature type="signal peptide" evidence="6">
    <location>
        <begin position="1"/>
        <end position="22"/>
    </location>
</feature>
<dbReference type="PANTHER" id="PTHR35863:SF1">
    <property type="entry name" value="COBALT-PRECORRIN-5B C(1)-METHYLTRANSFERASE"/>
    <property type="match status" value="1"/>
</dbReference>
<dbReference type="GO" id="GO:0008168">
    <property type="term" value="F:methyltransferase activity"/>
    <property type="evidence" value="ECO:0007669"/>
    <property type="project" value="UniProtKB-UniRule"/>
</dbReference>
<sequence length="385" mass="41263">MTKTQPLSGYTLPVFACAAALAALRCLREGIQSLESVSVNLLEPQITAEIPIEQASVLKTGTALGVTRSDPGDNLDLTRNTPVWAMVELGRGSDGESGTEGENGGESEQIVILGGEGIGRHTVGGGAAIYDYAMRLLRSNLSRELARGEKITVTLILPSGRQLATRTSNEAFGVVEGLSLLGTTGISQPLSAPGQLEVYREQLQQKAELFDCLVFCIGENGLDLARQLGINPDRLVKTANWLGPLLVEAGCQGVRSILLFGYHGKLMKLAAGIFHTHHHLADGRREILTAYCAKARMPADACSAIFAAATAEDALGQLRALDAQTGSNWVDRIYGDIARQIDLRSSDCIFTHTNLRIPVGSVMFGRDRKIIVKSDIGDTFMTQIC</sequence>
<feature type="chain" id="PRO_5026959170" description="Cobalt-precorrin-5B C(1)-methyltransferase" evidence="6">
    <location>
        <begin position="23"/>
        <end position="385"/>
    </location>
</feature>
<keyword evidence="1 5" id="KW-0169">Cobalamin biosynthesis</keyword>
<dbReference type="GO" id="GO:0019251">
    <property type="term" value="P:anaerobic cobalamin biosynthetic process"/>
    <property type="evidence" value="ECO:0007669"/>
    <property type="project" value="UniProtKB-UniRule"/>
</dbReference>
<keyword evidence="2 5" id="KW-0489">Methyltransferase</keyword>
<dbReference type="PIRSF" id="PIRSF026782">
    <property type="entry name" value="CbiD"/>
    <property type="match status" value="1"/>
</dbReference>
<accession>A0A6J4KZT7</accession>
<reference evidence="7" key="1">
    <citation type="submission" date="2020-02" db="EMBL/GenBank/DDBJ databases">
        <authorList>
            <person name="Meier V. D."/>
        </authorList>
    </citation>
    <scope>NUCLEOTIDE SEQUENCE</scope>
    <source>
        <strain evidence="7">AVDCRST_MAG84</strain>
    </source>
</reference>
<comment type="catalytic activity">
    <reaction evidence="5">
        <text>Co-precorrin-5B + S-adenosyl-L-methionine = Co-precorrin-6A + S-adenosyl-L-homocysteine</text>
        <dbReference type="Rhea" id="RHEA:26285"/>
        <dbReference type="ChEBI" id="CHEBI:57856"/>
        <dbReference type="ChEBI" id="CHEBI:59789"/>
        <dbReference type="ChEBI" id="CHEBI:60063"/>
        <dbReference type="ChEBI" id="CHEBI:60064"/>
        <dbReference type="EC" id="2.1.1.195"/>
    </reaction>
</comment>
<evidence type="ECO:0000256" key="3">
    <source>
        <dbReference type="ARBA" id="ARBA00022679"/>
    </source>
</evidence>
<dbReference type="InterPro" id="IPR002748">
    <property type="entry name" value="CbiD"/>
</dbReference>
<evidence type="ECO:0000256" key="1">
    <source>
        <dbReference type="ARBA" id="ARBA00022573"/>
    </source>
</evidence>
<evidence type="ECO:0000256" key="2">
    <source>
        <dbReference type="ARBA" id="ARBA00022603"/>
    </source>
</evidence>
<dbReference type="SUPFAM" id="SSF111342">
    <property type="entry name" value="CbiD-like"/>
    <property type="match status" value="1"/>
</dbReference>
<evidence type="ECO:0000256" key="6">
    <source>
        <dbReference type="SAM" id="SignalP"/>
    </source>
</evidence>
<dbReference type="GO" id="GO:0032259">
    <property type="term" value="P:methylation"/>
    <property type="evidence" value="ECO:0007669"/>
    <property type="project" value="UniProtKB-KW"/>
</dbReference>
<dbReference type="UniPathway" id="UPA00148">
    <property type="reaction ID" value="UER00227"/>
</dbReference>
<dbReference type="InterPro" id="IPR036074">
    <property type="entry name" value="CbiD_sf"/>
</dbReference>
<keyword evidence="6" id="KW-0732">Signal</keyword>